<dbReference type="AlphaFoldDB" id="A0A1W4WEY6"/>
<feature type="repeat" description="ANK" evidence="3">
    <location>
        <begin position="167"/>
        <end position="199"/>
    </location>
</feature>
<dbReference type="Gene3D" id="1.25.40.20">
    <property type="entry name" value="Ankyrin repeat-containing domain"/>
    <property type="match status" value="1"/>
</dbReference>
<name>A0A1W4WEY6_AGRPL</name>
<feature type="repeat" description="ANK" evidence="3">
    <location>
        <begin position="66"/>
        <end position="99"/>
    </location>
</feature>
<evidence type="ECO:0000256" key="3">
    <source>
        <dbReference type="PROSITE-ProRule" id="PRU00023"/>
    </source>
</evidence>
<dbReference type="PRINTS" id="PR01415">
    <property type="entry name" value="ANKYRIN"/>
</dbReference>
<dbReference type="GeneID" id="108732618"/>
<evidence type="ECO:0000313" key="5">
    <source>
        <dbReference type="RefSeq" id="XP_018319017.1"/>
    </source>
</evidence>
<evidence type="ECO:0000256" key="1">
    <source>
        <dbReference type="ARBA" id="ARBA00022737"/>
    </source>
</evidence>
<feature type="repeat" description="ANK" evidence="3">
    <location>
        <begin position="134"/>
        <end position="166"/>
    </location>
</feature>
<keyword evidence="1" id="KW-0677">Repeat</keyword>
<dbReference type="PANTHER" id="PTHR24198">
    <property type="entry name" value="ANKYRIN REPEAT AND PROTEIN KINASE DOMAIN-CONTAINING PROTEIN"/>
    <property type="match status" value="1"/>
</dbReference>
<dbReference type="InterPro" id="IPR002110">
    <property type="entry name" value="Ankyrin_rpt"/>
</dbReference>
<dbReference type="SUPFAM" id="SSF48403">
    <property type="entry name" value="Ankyrin repeat"/>
    <property type="match status" value="1"/>
</dbReference>
<keyword evidence="4" id="KW-1185">Reference proteome</keyword>
<dbReference type="PANTHER" id="PTHR24198:SF165">
    <property type="entry name" value="ANKYRIN REPEAT-CONTAINING PROTEIN-RELATED"/>
    <property type="match status" value="1"/>
</dbReference>
<evidence type="ECO:0000313" key="4">
    <source>
        <dbReference type="Proteomes" id="UP000192223"/>
    </source>
</evidence>
<dbReference type="PROSITE" id="PS50088">
    <property type="entry name" value="ANK_REPEAT"/>
    <property type="match status" value="3"/>
</dbReference>
<evidence type="ECO:0000256" key="2">
    <source>
        <dbReference type="ARBA" id="ARBA00023043"/>
    </source>
</evidence>
<dbReference type="RefSeq" id="XP_018319017.1">
    <property type="nucleotide sequence ID" value="XM_018463515.1"/>
</dbReference>
<proteinExistence type="predicted"/>
<organism evidence="4 5">
    <name type="scientific">Agrilus planipennis</name>
    <name type="common">Emerald ash borer</name>
    <name type="synonym">Agrilus marcopoli</name>
    <dbReference type="NCBI Taxonomy" id="224129"/>
    <lineage>
        <taxon>Eukaryota</taxon>
        <taxon>Metazoa</taxon>
        <taxon>Ecdysozoa</taxon>
        <taxon>Arthropoda</taxon>
        <taxon>Hexapoda</taxon>
        <taxon>Insecta</taxon>
        <taxon>Pterygota</taxon>
        <taxon>Neoptera</taxon>
        <taxon>Endopterygota</taxon>
        <taxon>Coleoptera</taxon>
        <taxon>Polyphaga</taxon>
        <taxon>Elateriformia</taxon>
        <taxon>Buprestoidea</taxon>
        <taxon>Buprestidae</taxon>
        <taxon>Agrilinae</taxon>
        <taxon>Agrilus</taxon>
    </lineage>
</organism>
<dbReference type="OrthoDB" id="6752548at2759"/>
<protein>
    <submittedName>
        <fullName evidence="5">Uncharacterized protein LOC108732618 isoform X2</fullName>
    </submittedName>
</protein>
<dbReference type="SMART" id="SM00248">
    <property type="entry name" value="ANK"/>
    <property type="match status" value="5"/>
</dbReference>
<gene>
    <name evidence="5" type="primary">LOC108732618</name>
</gene>
<reference evidence="5" key="1">
    <citation type="submission" date="2025-08" db="UniProtKB">
        <authorList>
            <consortium name="RefSeq"/>
        </authorList>
    </citation>
    <scope>IDENTIFICATION</scope>
    <source>
        <tissue evidence="5">Entire body</tissue>
    </source>
</reference>
<dbReference type="STRING" id="224129.A0A1W4WEY6"/>
<dbReference type="Pfam" id="PF12796">
    <property type="entry name" value="Ank_2"/>
    <property type="match status" value="2"/>
</dbReference>
<accession>A0A1W4WEY6</accession>
<dbReference type="KEGG" id="apln:108732618"/>
<sequence length="239" mass="27088">MNVTVKDMLLFMLLSFLINYFRNNMYHRLPNTPINLVTDAIRAGEVEKLKSLLKTEKLNLNKRDRKGFAPLHAAVIADNLEVLDLLLDQPNVDINVADKNKRTCMSLALLYNARINVIKRLVENGSDVNNCTRKYLTPLHSAVKYCRADIAELLIKSGANINAVRCGGFTPLYDAVLRNNLEMVRLLLFYGADPNTKYYNKSPFMAAISRSYHDIASELIEYVCDFKDTCYSARDGGLL</sequence>
<keyword evidence="2 3" id="KW-0040">ANK repeat</keyword>
<dbReference type="Proteomes" id="UP000192223">
    <property type="component" value="Unplaced"/>
</dbReference>
<dbReference type="PROSITE" id="PS50297">
    <property type="entry name" value="ANK_REP_REGION"/>
    <property type="match status" value="3"/>
</dbReference>
<dbReference type="InterPro" id="IPR036770">
    <property type="entry name" value="Ankyrin_rpt-contain_sf"/>
</dbReference>